<evidence type="ECO:0000313" key="3">
    <source>
        <dbReference type="Proteomes" id="UP000008181"/>
    </source>
</evidence>
<reference evidence="2 3" key="1">
    <citation type="journal article" date="2011" name="Nat. Biotechnol.">
        <title>Comparative genomic analysis of the thermophilic biomass-degrading fungi Myceliophthora thermophila and Thielavia terrestris.</title>
        <authorList>
            <person name="Berka R.M."/>
            <person name="Grigoriev I.V."/>
            <person name="Otillar R."/>
            <person name="Salamov A."/>
            <person name="Grimwood J."/>
            <person name="Reid I."/>
            <person name="Ishmael N."/>
            <person name="John T."/>
            <person name="Darmond C."/>
            <person name="Moisan M.-C."/>
            <person name="Henrissat B."/>
            <person name="Coutinho P.M."/>
            <person name="Lombard V."/>
            <person name="Natvig D.O."/>
            <person name="Lindquist E."/>
            <person name="Schmutz J."/>
            <person name="Lucas S."/>
            <person name="Harris P."/>
            <person name="Powlowski J."/>
            <person name="Bellemare A."/>
            <person name="Taylor D."/>
            <person name="Butler G."/>
            <person name="de Vries R.P."/>
            <person name="Allijn I.E."/>
            <person name="van den Brink J."/>
            <person name="Ushinsky S."/>
            <person name="Storms R."/>
            <person name="Powell A.J."/>
            <person name="Paulsen I.T."/>
            <person name="Elbourne L.D.H."/>
            <person name="Baker S.E."/>
            <person name="Magnuson J."/>
            <person name="LaBoissiere S."/>
            <person name="Clutterbuck A.J."/>
            <person name="Martinez D."/>
            <person name="Wogulis M."/>
            <person name="de Leon A.L."/>
            <person name="Rey M.W."/>
            <person name="Tsang A."/>
        </authorList>
    </citation>
    <scope>NUCLEOTIDE SEQUENCE [LARGE SCALE GENOMIC DNA]</scope>
    <source>
        <strain evidence="3">ATCC 38088 / NRRL 8126</strain>
    </source>
</reference>
<dbReference type="AlphaFoldDB" id="G2RAJ1"/>
<feature type="compositionally biased region" description="Pro residues" evidence="1">
    <location>
        <begin position="83"/>
        <end position="95"/>
    </location>
</feature>
<evidence type="ECO:0000256" key="1">
    <source>
        <dbReference type="SAM" id="MobiDB-lite"/>
    </source>
</evidence>
<organism evidence="2 3">
    <name type="scientific">Thermothielavioides terrestris (strain ATCC 38088 / NRRL 8126)</name>
    <name type="common">Thielavia terrestris</name>
    <dbReference type="NCBI Taxonomy" id="578455"/>
    <lineage>
        <taxon>Eukaryota</taxon>
        <taxon>Fungi</taxon>
        <taxon>Dikarya</taxon>
        <taxon>Ascomycota</taxon>
        <taxon>Pezizomycotina</taxon>
        <taxon>Sordariomycetes</taxon>
        <taxon>Sordariomycetidae</taxon>
        <taxon>Sordariales</taxon>
        <taxon>Chaetomiaceae</taxon>
        <taxon>Thermothielavioides</taxon>
        <taxon>Thermothielavioides terrestris</taxon>
    </lineage>
</organism>
<feature type="region of interest" description="Disordered" evidence="1">
    <location>
        <begin position="72"/>
        <end position="98"/>
    </location>
</feature>
<gene>
    <name evidence="2" type="ORF">THITE_156381</name>
</gene>
<keyword evidence="3" id="KW-1185">Reference proteome</keyword>
<protein>
    <submittedName>
        <fullName evidence="2">Uncharacterized protein</fullName>
    </submittedName>
</protein>
<dbReference type="Proteomes" id="UP000008181">
    <property type="component" value="Chromosome 4"/>
</dbReference>
<dbReference type="HOGENOM" id="CLU_1797792_0_0_1"/>
<evidence type="ECO:0000313" key="2">
    <source>
        <dbReference type="EMBL" id="AEO69726.1"/>
    </source>
</evidence>
<accession>G2RAJ1</accession>
<name>G2RAJ1_THETT</name>
<dbReference type="KEGG" id="ttt:THITE_156381"/>
<proteinExistence type="predicted"/>
<dbReference type="GeneID" id="11520059"/>
<dbReference type="EMBL" id="CP003012">
    <property type="protein sequence ID" value="AEO69726.1"/>
    <property type="molecule type" value="Genomic_DNA"/>
</dbReference>
<dbReference type="RefSeq" id="XP_003656062.1">
    <property type="nucleotide sequence ID" value="XM_003656014.1"/>
</dbReference>
<sequence length="144" mass="15496">MTWAEHDGRRTSALCSLDLGSIDGTVAVDLLLRFTPPSYTLLLSDQPTRASCPVFLNIHVFRYSTTLSRPDSPGLAWQGHSGGPPPPPPTLPPAQPTRCVTPPGLLLPRASPPEVCNRPQARGVPAPWSALWDGMSLKPDVMQP</sequence>